<dbReference type="VEuPathDB" id="FungiDB:HMPREF1541_03009"/>
<name>W2RZG8_CYPE1</name>
<gene>
    <name evidence="2" type="ORF">HMPREF1541_03009</name>
</gene>
<proteinExistence type="predicted"/>
<feature type="compositionally biased region" description="Low complexity" evidence="1">
    <location>
        <begin position="263"/>
        <end position="285"/>
    </location>
</feature>
<dbReference type="AlphaFoldDB" id="W2RZG8"/>
<evidence type="ECO:0000313" key="3">
    <source>
        <dbReference type="Proteomes" id="UP000030752"/>
    </source>
</evidence>
<feature type="region of interest" description="Disordered" evidence="1">
    <location>
        <begin position="260"/>
        <end position="285"/>
    </location>
</feature>
<dbReference type="InParanoid" id="W2RZG8"/>
<reference evidence="2 3" key="1">
    <citation type="submission" date="2013-03" db="EMBL/GenBank/DDBJ databases">
        <title>The Genome Sequence of Phialophora europaea CBS 101466.</title>
        <authorList>
            <consortium name="The Broad Institute Genomics Platform"/>
            <person name="Cuomo C."/>
            <person name="de Hoog S."/>
            <person name="Gorbushina A."/>
            <person name="Walker B."/>
            <person name="Young S.K."/>
            <person name="Zeng Q."/>
            <person name="Gargeya S."/>
            <person name="Fitzgerald M."/>
            <person name="Haas B."/>
            <person name="Abouelleil A."/>
            <person name="Allen A.W."/>
            <person name="Alvarado L."/>
            <person name="Arachchi H.M."/>
            <person name="Berlin A.M."/>
            <person name="Chapman S.B."/>
            <person name="Gainer-Dewar J."/>
            <person name="Goldberg J."/>
            <person name="Griggs A."/>
            <person name="Gujja S."/>
            <person name="Hansen M."/>
            <person name="Howarth C."/>
            <person name="Imamovic A."/>
            <person name="Ireland A."/>
            <person name="Larimer J."/>
            <person name="McCowan C."/>
            <person name="Murphy C."/>
            <person name="Pearson M."/>
            <person name="Poon T.W."/>
            <person name="Priest M."/>
            <person name="Roberts A."/>
            <person name="Saif S."/>
            <person name="Shea T."/>
            <person name="Sisk P."/>
            <person name="Sykes S."/>
            <person name="Wortman J."/>
            <person name="Nusbaum C."/>
            <person name="Birren B."/>
        </authorList>
    </citation>
    <scope>NUCLEOTIDE SEQUENCE [LARGE SCALE GENOMIC DNA]</scope>
    <source>
        <strain evidence="2 3">CBS 101466</strain>
    </source>
</reference>
<evidence type="ECO:0000256" key="1">
    <source>
        <dbReference type="SAM" id="MobiDB-lite"/>
    </source>
</evidence>
<dbReference type="OrthoDB" id="10682814at2759"/>
<accession>W2RZG8</accession>
<protein>
    <submittedName>
        <fullName evidence="2">Uncharacterized protein</fullName>
    </submittedName>
</protein>
<dbReference type="GeneID" id="19970348"/>
<evidence type="ECO:0000313" key="2">
    <source>
        <dbReference type="EMBL" id="ETN41074.1"/>
    </source>
</evidence>
<dbReference type="RefSeq" id="XP_008715583.1">
    <property type="nucleotide sequence ID" value="XM_008717361.1"/>
</dbReference>
<dbReference type="EMBL" id="KB822719">
    <property type="protein sequence ID" value="ETN41074.1"/>
    <property type="molecule type" value="Genomic_DNA"/>
</dbReference>
<organism evidence="2 3">
    <name type="scientific">Cyphellophora europaea (strain CBS 101466)</name>
    <name type="common">Phialophora europaea</name>
    <dbReference type="NCBI Taxonomy" id="1220924"/>
    <lineage>
        <taxon>Eukaryota</taxon>
        <taxon>Fungi</taxon>
        <taxon>Dikarya</taxon>
        <taxon>Ascomycota</taxon>
        <taxon>Pezizomycotina</taxon>
        <taxon>Eurotiomycetes</taxon>
        <taxon>Chaetothyriomycetidae</taxon>
        <taxon>Chaetothyriales</taxon>
        <taxon>Cyphellophoraceae</taxon>
        <taxon>Cyphellophora</taxon>
    </lineage>
</organism>
<sequence>MDLFNLNARLRTISSARKELATKGVVENLISKLQIVMAAEMVAENWLACTQHSQFIAKVLQPADGEPPQLREATRHAFLHMDVERAIATGTRPLLDLSTWYYERHALDTWSSELLLDPSVNSFSLDDLDRLAIGDPTLNSLFAEIRYLDHLLRHPTTATELSQATAFQLSTAIDILNGKLLSFSIPIIETVSVEAHELRPSHFDSFYDVPSGSAMLDMPALTNTVPNKLQISEQTSPKTASTSTPSSVGLITTTIQSATTPYLDPGPLSPTPSTSPDAITSTTTHTTLSHLHATQSAAAALAALYYLRLRTRQEYAGPLHPVPEPQLMEWFCAQAPRLHMRMQTLLESSEEALRALLILHHSTSTTKGAGANTTTTPPTAKTLHPVLRLRLWILHIGSVMEETADFGAVGLQRPPDYHRRAMRELLALTGLDRDQDQDQDQQEIRGGEGGVQVVEEILARFLCFGGGEKQKHKPKHKQPPLDVYGPRWLSPVLRTWGLTNWNGEVVV</sequence>
<dbReference type="Proteomes" id="UP000030752">
    <property type="component" value="Unassembled WGS sequence"/>
</dbReference>
<keyword evidence="3" id="KW-1185">Reference proteome</keyword>
<dbReference type="HOGENOM" id="CLU_537488_0_0_1"/>